<evidence type="ECO:0000313" key="1">
    <source>
        <dbReference type="EMBL" id="KKK99017.1"/>
    </source>
</evidence>
<proteinExistence type="predicted"/>
<sequence length="112" mass="12951">MKIKYRIKNNGQSTDFCFTKDNYILLAGEQFAIGQTEITEELVEGLHSDEFKIIRDVESQKNICVALLARTDHKTLSDYAYPNDQPLWLTYRKQLRDIMTAGVMATMPDKPF</sequence>
<organism evidence="1">
    <name type="scientific">marine sediment metagenome</name>
    <dbReference type="NCBI Taxonomy" id="412755"/>
    <lineage>
        <taxon>unclassified sequences</taxon>
        <taxon>metagenomes</taxon>
        <taxon>ecological metagenomes</taxon>
    </lineage>
</organism>
<comment type="caution">
    <text evidence="1">The sequence shown here is derived from an EMBL/GenBank/DDBJ whole genome shotgun (WGS) entry which is preliminary data.</text>
</comment>
<reference evidence="1" key="1">
    <citation type="journal article" date="2015" name="Nature">
        <title>Complex archaea that bridge the gap between prokaryotes and eukaryotes.</title>
        <authorList>
            <person name="Spang A."/>
            <person name="Saw J.H."/>
            <person name="Jorgensen S.L."/>
            <person name="Zaremba-Niedzwiedzka K."/>
            <person name="Martijn J."/>
            <person name="Lind A.E."/>
            <person name="van Eijk R."/>
            <person name="Schleper C."/>
            <person name="Guy L."/>
            <person name="Ettema T.J."/>
        </authorList>
    </citation>
    <scope>NUCLEOTIDE SEQUENCE</scope>
</reference>
<gene>
    <name evidence="1" type="ORF">LCGC14_2636970</name>
</gene>
<dbReference type="EMBL" id="LAZR01045373">
    <property type="protein sequence ID" value="KKK99017.1"/>
    <property type="molecule type" value="Genomic_DNA"/>
</dbReference>
<dbReference type="AlphaFoldDB" id="A0A0F8ZYI3"/>
<name>A0A0F8ZYI3_9ZZZZ</name>
<accession>A0A0F8ZYI3</accession>
<protein>
    <submittedName>
        <fullName evidence="1">Uncharacterized protein</fullName>
    </submittedName>
</protein>